<dbReference type="PANTHER" id="PTHR12096">
    <property type="entry name" value="NUCLEAR PROTEIN SKIP-RELATED"/>
    <property type="match status" value="1"/>
</dbReference>
<evidence type="ECO:0000313" key="2">
    <source>
        <dbReference type="EMBL" id="KAK0603278.1"/>
    </source>
</evidence>
<organism evidence="2 3">
    <name type="scientific">Acer saccharum</name>
    <name type="common">Sugar maple</name>
    <dbReference type="NCBI Taxonomy" id="4024"/>
    <lineage>
        <taxon>Eukaryota</taxon>
        <taxon>Viridiplantae</taxon>
        <taxon>Streptophyta</taxon>
        <taxon>Embryophyta</taxon>
        <taxon>Tracheophyta</taxon>
        <taxon>Spermatophyta</taxon>
        <taxon>Magnoliopsida</taxon>
        <taxon>eudicotyledons</taxon>
        <taxon>Gunneridae</taxon>
        <taxon>Pentapetalae</taxon>
        <taxon>rosids</taxon>
        <taxon>malvids</taxon>
        <taxon>Sapindales</taxon>
        <taxon>Sapindaceae</taxon>
        <taxon>Hippocastanoideae</taxon>
        <taxon>Acereae</taxon>
        <taxon>Acer</taxon>
    </lineage>
</organism>
<accession>A0AA39T6Y9</accession>
<dbReference type="InterPro" id="IPR017862">
    <property type="entry name" value="SKI-int_prot_SKIP"/>
</dbReference>
<evidence type="ECO:0000313" key="3">
    <source>
        <dbReference type="Proteomes" id="UP001168877"/>
    </source>
</evidence>
<gene>
    <name evidence="2" type="ORF">LWI29_003327</name>
</gene>
<reference evidence="2" key="2">
    <citation type="submission" date="2023-06" db="EMBL/GenBank/DDBJ databases">
        <authorList>
            <person name="Swenson N.G."/>
            <person name="Wegrzyn J.L."/>
            <person name="Mcevoy S.L."/>
        </authorList>
    </citation>
    <scope>NUCLEOTIDE SEQUENCE</scope>
    <source>
        <strain evidence="2">NS2018</strain>
        <tissue evidence="2">Leaf</tissue>
    </source>
</reference>
<feature type="region of interest" description="Disordered" evidence="1">
    <location>
        <begin position="1"/>
        <end position="79"/>
    </location>
</feature>
<protein>
    <submittedName>
        <fullName evidence="2">Uncharacterized protein</fullName>
    </submittedName>
</protein>
<feature type="compositionally biased region" description="Basic and acidic residues" evidence="1">
    <location>
        <begin position="51"/>
        <end position="69"/>
    </location>
</feature>
<dbReference type="AlphaFoldDB" id="A0AA39T6Y9"/>
<dbReference type="GO" id="GO:0000398">
    <property type="term" value="P:mRNA splicing, via spliceosome"/>
    <property type="evidence" value="ECO:0007669"/>
    <property type="project" value="InterPro"/>
</dbReference>
<dbReference type="GO" id="GO:0005681">
    <property type="term" value="C:spliceosomal complex"/>
    <property type="evidence" value="ECO:0007669"/>
    <property type="project" value="InterPro"/>
</dbReference>
<feature type="compositionally biased region" description="Acidic residues" evidence="1">
    <location>
        <begin position="17"/>
        <end position="26"/>
    </location>
</feature>
<comment type="caution">
    <text evidence="2">The sequence shown here is derived from an EMBL/GenBank/DDBJ whole genome shotgun (WGS) entry which is preliminary data.</text>
</comment>
<evidence type="ECO:0000256" key="1">
    <source>
        <dbReference type="SAM" id="MobiDB-lite"/>
    </source>
</evidence>
<sequence>MFGQHQEDDGSSSSQIGEDEDEEDDGGSSSRMGEDEHVVFGKRPRQLCEAVESRHSTSSEAERSTEVNHKPVPPYLNRQGFIPRKIEDFGDGGAFPEIHIAQYPLDMGRHRSAKPGSGILPVTVDAHGNVSFDAIVKQNENAKKIVHSQLKDFIPKILMNDEESEEDEGEEK</sequence>
<dbReference type="EMBL" id="JAUESC010000002">
    <property type="protein sequence ID" value="KAK0603278.1"/>
    <property type="molecule type" value="Genomic_DNA"/>
</dbReference>
<reference evidence="2" key="1">
    <citation type="journal article" date="2022" name="Plant J.">
        <title>Strategies of tolerance reflected in two North American maple genomes.</title>
        <authorList>
            <person name="McEvoy S.L."/>
            <person name="Sezen U.U."/>
            <person name="Trouern-Trend A."/>
            <person name="McMahon S.M."/>
            <person name="Schaberg P.G."/>
            <person name="Yang J."/>
            <person name="Wegrzyn J.L."/>
            <person name="Swenson N.G."/>
        </authorList>
    </citation>
    <scope>NUCLEOTIDE SEQUENCE</scope>
    <source>
        <strain evidence="2">NS2018</strain>
    </source>
</reference>
<keyword evidence="3" id="KW-1185">Reference proteome</keyword>
<name>A0AA39T6Y9_ACESA</name>
<proteinExistence type="predicted"/>
<dbReference type="Proteomes" id="UP001168877">
    <property type="component" value="Unassembled WGS sequence"/>
</dbReference>